<evidence type="ECO:0008006" key="4">
    <source>
        <dbReference type="Google" id="ProtNLM"/>
    </source>
</evidence>
<comment type="caution">
    <text evidence="2">The sequence shown here is derived from an EMBL/GenBank/DDBJ whole genome shotgun (WGS) entry which is preliminary data.</text>
</comment>
<gene>
    <name evidence="2" type="ORF">JCM21142_123</name>
</gene>
<evidence type="ECO:0000256" key="1">
    <source>
        <dbReference type="SAM" id="SignalP"/>
    </source>
</evidence>
<evidence type="ECO:0000313" key="3">
    <source>
        <dbReference type="Proteomes" id="UP000019402"/>
    </source>
</evidence>
<dbReference type="InterPro" id="IPR032265">
    <property type="entry name" value="DUF4831"/>
</dbReference>
<dbReference type="STRING" id="869213.GCA_000517085_04522"/>
<reference evidence="2 3" key="1">
    <citation type="journal article" date="2014" name="Genome Announc.">
        <title>Draft Genome Sequence of Cytophaga fermentans JCM 21142T, a Facultative Anaerobe Isolated from Marine Mud.</title>
        <authorList>
            <person name="Starns D."/>
            <person name="Oshima K."/>
            <person name="Suda W."/>
            <person name="Iino T."/>
            <person name="Yuki M."/>
            <person name="Inoue J."/>
            <person name="Kitamura K."/>
            <person name="Iida T."/>
            <person name="Darby A."/>
            <person name="Hattori M."/>
            <person name="Ohkuma M."/>
        </authorList>
    </citation>
    <scope>NUCLEOTIDE SEQUENCE [LARGE SCALE GENOMIC DNA]</scope>
    <source>
        <strain evidence="2 3">JCM 21142</strain>
    </source>
</reference>
<feature type="signal peptide" evidence="1">
    <location>
        <begin position="1"/>
        <end position="22"/>
    </location>
</feature>
<accession>W7XU17</accession>
<dbReference type="eggNOG" id="ENOG502ZAG0">
    <property type="taxonomic scope" value="Bacteria"/>
</dbReference>
<dbReference type="OrthoDB" id="1092380at2"/>
<dbReference type="Pfam" id="PF16115">
    <property type="entry name" value="DUF4831"/>
    <property type="match status" value="1"/>
</dbReference>
<proteinExistence type="predicted"/>
<name>W7XU17_9BACT</name>
<dbReference type="RefSeq" id="WP_027473725.1">
    <property type="nucleotide sequence ID" value="NZ_BAMD01000001.1"/>
</dbReference>
<protein>
    <recommendedName>
        <fullName evidence="4">DUF4831 domain-containing protein</fullName>
    </recommendedName>
</protein>
<sequence length="369" mass="41020">MKIKRYYTLMAGALLISSSILAQKKESTLVDVKPTSQVVDATTQSLTYMLPKTSIRVDIEMEKTIKKAGPYYRYSQRYLNLSNVITEDSEEWVIKGVHIHTSGKADEDKRFSIFTKGNTSAQMLTLTPEGILAGINTSLPFSTQLPPKEQHPILSLDEIDFDNVALNEELLYKTSSAAMAQEAANMVYRLRSTRTNLLSGELENLPPDGEAYNTILKEIEKQEKDFVSLFAGKTITVSLTRSFELTPDPLSSYTNHVLCRFNQQKGLVDAMDITGTPIYFKMDVEKMKVLKNNSSERSKDPAPNGLFYNLPAPATITIVDKNTTIASKKVKLAQYGQVISMPPSVLSKESVVIEICPKTGALLSVSKQQ</sequence>
<feature type="chain" id="PRO_5004903821" description="DUF4831 domain-containing protein" evidence="1">
    <location>
        <begin position="23"/>
        <end position="369"/>
    </location>
</feature>
<evidence type="ECO:0000313" key="2">
    <source>
        <dbReference type="EMBL" id="GAF01515.1"/>
    </source>
</evidence>
<dbReference type="EMBL" id="BAMD01000001">
    <property type="protein sequence ID" value="GAF01515.1"/>
    <property type="molecule type" value="Genomic_DNA"/>
</dbReference>
<keyword evidence="3" id="KW-1185">Reference proteome</keyword>
<organism evidence="2 3">
    <name type="scientific">Saccharicrinis fermentans DSM 9555 = JCM 21142</name>
    <dbReference type="NCBI Taxonomy" id="869213"/>
    <lineage>
        <taxon>Bacteria</taxon>
        <taxon>Pseudomonadati</taxon>
        <taxon>Bacteroidota</taxon>
        <taxon>Bacteroidia</taxon>
        <taxon>Marinilabiliales</taxon>
        <taxon>Marinilabiliaceae</taxon>
        <taxon>Saccharicrinis</taxon>
    </lineage>
</organism>
<dbReference type="Proteomes" id="UP000019402">
    <property type="component" value="Unassembled WGS sequence"/>
</dbReference>
<keyword evidence="1" id="KW-0732">Signal</keyword>
<dbReference type="AlphaFoldDB" id="W7XU17"/>